<evidence type="ECO:0000256" key="4">
    <source>
        <dbReference type="ARBA" id="ARBA00022448"/>
    </source>
</evidence>
<feature type="domain" description="4Fe-4S ferredoxin-type" evidence="12">
    <location>
        <begin position="210"/>
        <end position="239"/>
    </location>
</feature>
<feature type="domain" description="4Fe-4S ferredoxin-type" evidence="12">
    <location>
        <begin position="7"/>
        <end position="36"/>
    </location>
</feature>
<dbReference type="GO" id="GO:0009325">
    <property type="term" value="C:nitrate reductase complex"/>
    <property type="evidence" value="ECO:0007669"/>
    <property type="project" value="InterPro"/>
</dbReference>
<evidence type="ECO:0000256" key="5">
    <source>
        <dbReference type="ARBA" id="ARBA00022485"/>
    </source>
</evidence>
<dbReference type="Gene3D" id="1.10.3650.10">
    <property type="entry name" value="nitrate reductase domain like"/>
    <property type="match status" value="1"/>
</dbReference>
<dbReference type="Proteomes" id="UP000315730">
    <property type="component" value="Unassembled WGS sequence"/>
</dbReference>
<dbReference type="SUPFAM" id="SSF54862">
    <property type="entry name" value="4Fe-4S ferredoxins"/>
    <property type="match status" value="1"/>
</dbReference>
<keyword evidence="5" id="KW-0004">4Fe-4S</keyword>
<evidence type="ECO:0000313" key="13">
    <source>
        <dbReference type="EMBL" id="GEC98715.1"/>
    </source>
</evidence>
<keyword evidence="14" id="KW-1185">Reference proteome</keyword>
<dbReference type="InterPro" id="IPR017896">
    <property type="entry name" value="4Fe4S_Fe-S-bd"/>
</dbReference>
<evidence type="ECO:0000256" key="1">
    <source>
        <dbReference type="ARBA" id="ARBA00001927"/>
    </source>
</evidence>
<comment type="subcellular location">
    <subcellularLocation>
        <location evidence="3">Cell envelope</location>
    </subcellularLocation>
</comment>
<reference evidence="13 14" key="1">
    <citation type="submission" date="2019-06" db="EMBL/GenBank/DDBJ databases">
        <title>Whole genome shotgun sequence of Kocuria varians NBRC 15358.</title>
        <authorList>
            <person name="Hosoyama A."/>
            <person name="Uohara A."/>
            <person name="Ohji S."/>
            <person name="Ichikawa N."/>
        </authorList>
    </citation>
    <scope>NUCLEOTIDE SEQUENCE [LARGE SCALE GENOMIC DNA]</scope>
    <source>
        <strain evidence="13 14">NBRC 15358</strain>
    </source>
</reference>
<name>A0A4Y4D0K1_KOCVA</name>
<dbReference type="NCBIfam" id="TIGR01660">
    <property type="entry name" value="narH"/>
    <property type="match status" value="1"/>
</dbReference>
<evidence type="ECO:0000256" key="3">
    <source>
        <dbReference type="ARBA" id="ARBA00004196"/>
    </source>
</evidence>
<dbReference type="GO" id="GO:0042126">
    <property type="term" value="P:nitrate metabolic process"/>
    <property type="evidence" value="ECO:0007669"/>
    <property type="project" value="InterPro"/>
</dbReference>
<keyword evidence="6" id="KW-0479">Metal-binding</keyword>
<dbReference type="Pfam" id="PF14711">
    <property type="entry name" value="Nitr_red_bet_C"/>
    <property type="match status" value="1"/>
</dbReference>
<dbReference type="STRING" id="1272.GCA_900014985_00912"/>
<keyword evidence="10" id="KW-0411">Iron-sulfur</keyword>
<evidence type="ECO:0000259" key="12">
    <source>
        <dbReference type="PROSITE" id="PS51379"/>
    </source>
</evidence>
<dbReference type="PROSITE" id="PS51379">
    <property type="entry name" value="4FE4S_FER_2"/>
    <property type="match status" value="3"/>
</dbReference>
<dbReference type="GO" id="GO:0051539">
    <property type="term" value="F:4 iron, 4 sulfur cluster binding"/>
    <property type="evidence" value="ECO:0007669"/>
    <property type="project" value="UniProtKB-KW"/>
</dbReference>
<comment type="caution">
    <text evidence="13">The sequence shown here is derived from an EMBL/GenBank/DDBJ whole genome shotgun (WGS) entry which is preliminary data.</text>
</comment>
<organism evidence="13 14">
    <name type="scientific">Kocuria varians</name>
    <name type="common">Micrococcus varians</name>
    <dbReference type="NCBI Taxonomy" id="1272"/>
    <lineage>
        <taxon>Bacteria</taxon>
        <taxon>Bacillati</taxon>
        <taxon>Actinomycetota</taxon>
        <taxon>Actinomycetes</taxon>
        <taxon>Micrococcales</taxon>
        <taxon>Micrococcaceae</taxon>
        <taxon>Kocuria</taxon>
    </lineage>
</organism>
<dbReference type="InterPro" id="IPR006547">
    <property type="entry name" value="NO3_Rdtase_bsu"/>
</dbReference>
<dbReference type="Gene3D" id="3.30.70.20">
    <property type="match status" value="3"/>
</dbReference>
<dbReference type="CDD" id="cd10557">
    <property type="entry name" value="NarH_beta-like"/>
    <property type="match status" value="1"/>
</dbReference>
<evidence type="ECO:0000256" key="11">
    <source>
        <dbReference type="SAM" id="MobiDB-lite"/>
    </source>
</evidence>
<keyword evidence="9" id="KW-0408">Iron</keyword>
<dbReference type="GO" id="GO:0016020">
    <property type="term" value="C:membrane"/>
    <property type="evidence" value="ECO:0007669"/>
    <property type="project" value="TreeGrafter"/>
</dbReference>
<dbReference type="InterPro" id="IPR038262">
    <property type="entry name" value="Nitr_red_bet_C_sf"/>
</dbReference>
<dbReference type="GO" id="GO:0046872">
    <property type="term" value="F:metal ion binding"/>
    <property type="evidence" value="ECO:0007669"/>
    <property type="project" value="UniProtKB-KW"/>
</dbReference>
<evidence type="ECO:0000256" key="6">
    <source>
        <dbReference type="ARBA" id="ARBA00022723"/>
    </source>
</evidence>
<dbReference type="InterPro" id="IPR029263">
    <property type="entry name" value="Nitr_red_bet_C"/>
</dbReference>
<proteinExistence type="predicted"/>
<dbReference type="GO" id="GO:0008940">
    <property type="term" value="F:nitrate reductase activity"/>
    <property type="evidence" value="ECO:0007669"/>
    <property type="project" value="InterPro"/>
</dbReference>
<dbReference type="AlphaFoldDB" id="A0A4Y4D0K1"/>
<evidence type="ECO:0000256" key="2">
    <source>
        <dbReference type="ARBA" id="ARBA00001966"/>
    </source>
</evidence>
<dbReference type="OrthoDB" id="9779457at2"/>
<accession>A0A4Y4D0K1</accession>
<protein>
    <submittedName>
        <fullName evidence="13">Nitrate reductase subunit beta</fullName>
    </submittedName>
</protein>
<evidence type="ECO:0000256" key="8">
    <source>
        <dbReference type="ARBA" id="ARBA00022982"/>
    </source>
</evidence>
<feature type="region of interest" description="Disordered" evidence="11">
    <location>
        <begin position="539"/>
        <end position="580"/>
    </location>
</feature>
<dbReference type="FunFam" id="3.30.70.20:FF:000008">
    <property type="entry name" value="Respiratory nitrate reductase beta subunit"/>
    <property type="match status" value="1"/>
</dbReference>
<keyword evidence="7" id="KW-0677">Repeat</keyword>
<evidence type="ECO:0000256" key="9">
    <source>
        <dbReference type="ARBA" id="ARBA00023004"/>
    </source>
</evidence>
<comment type="cofactor">
    <cofactor evidence="1">
        <name>[3Fe-4S] cluster</name>
        <dbReference type="ChEBI" id="CHEBI:21137"/>
    </cofactor>
</comment>
<comment type="cofactor">
    <cofactor evidence="2">
        <name>[4Fe-4S] cluster</name>
        <dbReference type="ChEBI" id="CHEBI:49883"/>
    </cofactor>
</comment>
<sequence length="580" mass="64549">MRVMSQVAMVMTLDKCIGCHTCSVTCKQAWTNRAGTEYAWFNNVETRPGQGYPRRYEDQDRWKGGWELNRRGNLKLKSGGRLKKLAQLFASPVQPELKDYYEPWTYDYQNLVNAPAGDDFPVARPKSLITGKDTKIEWSANWDDDLGGATEMGHLDPVVEKLRSEANERIKFEYEQTFMFYLPRLCEHCLNPSCMASCPSGAIYKRTEDGIVLVDQDRCRGWRQCVTGCPYKKIYYNHKSGKAEKCTFCYPRIEVGIPTVCAETCVGRMRYIGIFLYDADKVTQAAARPNEQDLYEAQLDLMLDPSDPEVIDAARRDGIPEDWLEAARKSPVYALAKTLRVALPLHPEYRTMPMVWYVPPLSPIVDLLKEQGHDGEDPDNLFGAIESLRIPVEYLAELFTAGDTELVTHVLRKLAAMRAYMRNVTLGDEPDESIAQAVGMTGSEIRQMYRLMAIAKYDERYVIPAAHVEDAHNLEEIGCSLDVDGGPGMGQTGVFGEASGRPMPVAVENFAALRARQTGEDPTGNDQLAGRVNLLNWDGNGTPAGLFPAQPERDAASLAATSDNPGSRPDQGTAGASGGR</sequence>
<dbReference type="RefSeq" id="WP_068468281.1">
    <property type="nucleotide sequence ID" value="NZ_BJNW01000006.1"/>
</dbReference>
<dbReference type="PANTHER" id="PTHR43518:SF1">
    <property type="entry name" value="RESPIRATORY NITRATE REDUCTASE 1 BETA CHAIN"/>
    <property type="match status" value="1"/>
</dbReference>
<evidence type="ECO:0000256" key="10">
    <source>
        <dbReference type="ARBA" id="ARBA00023014"/>
    </source>
</evidence>
<keyword evidence="4" id="KW-0813">Transport</keyword>
<dbReference type="EMBL" id="BJNW01000006">
    <property type="protein sequence ID" value="GEC98715.1"/>
    <property type="molecule type" value="Genomic_DNA"/>
</dbReference>
<dbReference type="Pfam" id="PF13247">
    <property type="entry name" value="Fer4_11"/>
    <property type="match status" value="1"/>
</dbReference>
<dbReference type="FunFam" id="3.30.70.20:FF:000043">
    <property type="entry name" value="Respiratory nitrate reductase beta subunit"/>
    <property type="match status" value="1"/>
</dbReference>
<evidence type="ECO:0000313" key="14">
    <source>
        <dbReference type="Proteomes" id="UP000315730"/>
    </source>
</evidence>
<evidence type="ECO:0000256" key="7">
    <source>
        <dbReference type="ARBA" id="ARBA00022737"/>
    </source>
</evidence>
<feature type="domain" description="4Fe-4S ferredoxin-type" evidence="12">
    <location>
        <begin position="177"/>
        <end position="208"/>
    </location>
</feature>
<dbReference type="GO" id="GO:0009055">
    <property type="term" value="F:electron transfer activity"/>
    <property type="evidence" value="ECO:0007669"/>
    <property type="project" value="TreeGrafter"/>
</dbReference>
<gene>
    <name evidence="13" type="ORF">KVA01_08700</name>
</gene>
<dbReference type="GO" id="GO:0030313">
    <property type="term" value="C:cell envelope"/>
    <property type="evidence" value="ECO:0007669"/>
    <property type="project" value="UniProtKB-SubCell"/>
</dbReference>
<keyword evidence="8" id="KW-0249">Electron transport</keyword>
<dbReference type="GO" id="GO:0009061">
    <property type="term" value="P:anaerobic respiration"/>
    <property type="evidence" value="ECO:0007669"/>
    <property type="project" value="TreeGrafter"/>
</dbReference>
<dbReference type="PANTHER" id="PTHR43518">
    <property type="entry name" value="NITRATE REDUCTASE BETA SUBUNIT"/>
    <property type="match status" value="1"/>
</dbReference>